<comment type="caution">
    <text evidence="1">The sequence shown here is derived from an EMBL/GenBank/DDBJ whole genome shotgun (WGS) entry which is preliminary data.</text>
</comment>
<sequence length="115" mass="12694">MSGFDYLGEHVDDNTIYVTEMRELRDAYGVSRLGETVVTNISKELAGYGLGHLPSPLPLSSDEEVRLYRRGTAIGDIVSAVLEPSAGGDQRLIDYAENTDREIVAQIRELLDSYS</sequence>
<reference evidence="1 2" key="1">
    <citation type="submission" date="2024-09" db="EMBL/GenBank/DDBJ databases">
        <authorList>
            <person name="Sun Q."/>
            <person name="Mori K."/>
        </authorList>
    </citation>
    <scope>NUCLEOTIDE SEQUENCE [LARGE SCALE GENOMIC DNA]</scope>
    <source>
        <strain evidence="1 2">CCM 7659</strain>
    </source>
</reference>
<gene>
    <name evidence="1" type="ORF">ACFFVD_14620</name>
</gene>
<protein>
    <submittedName>
        <fullName evidence="1">Uncharacterized protein</fullName>
    </submittedName>
</protein>
<evidence type="ECO:0000313" key="2">
    <source>
        <dbReference type="Proteomes" id="UP001589700"/>
    </source>
</evidence>
<dbReference type="RefSeq" id="WP_182631931.1">
    <property type="nucleotide sequence ID" value="NZ_JAALDM010000100.1"/>
</dbReference>
<dbReference type="Proteomes" id="UP001589700">
    <property type="component" value="Unassembled WGS sequence"/>
</dbReference>
<dbReference type="EMBL" id="JBHMDY010000012">
    <property type="protein sequence ID" value="MFB9261031.1"/>
    <property type="molecule type" value="Genomic_DNA"/>
</dbReference>
<organism evidence="1 2">
    <name type="scientific">Dietzia aerolata</name>
    <dbReference type="NCBI Taxonomy" id="595984"/>
    <lineage>
        <taxon>Bacteria</taxon>
        <taxon>Bacillati</taxon>
        <taxon>Actinomycetota</taxon>
        <taxon>Actinomycetes</taxon>
        <taxon>Mycobacteriales</taxon>
        <taxon>Dietziaceae</taxon>
        <taxon>Dietzia</taxon>
    </lineage>
</organism>
<accession>A0ABV5JTG5</accession>
<keyword evidence="2" id="KW-1185">Reference proteome</keyword>
<name>A0ABV5JTG5_9ACTN</name>
<evidence type="ECO:0000313" key="1">
    <source>
        <dbReference type="EMBL" id="MFB9261031.1"/>
    </source>
</evidence>
<proteinExistence type="predicted"/>